<keyword evidence="1 6" id="KW-0479">Metal-binding</keyword>
<keyword evidence="6" id="KW-0378">Hydrolase</keyword>
<dbReference type="InterPro" id="IPR034904">
    <property type="entry name" value="FSCA_dom_sf"/>
</dbReference>
<dbReference type="PANTHER" id="PTHR42961:SF2">
    <property type="entry name" value="IRON-SULFUR PROTEIN NUBPL"/>
    <property type="match status" value="1"/>
</dbReference>
<dbReference type="SUPFAM" id="SSF52540">
    <property type="entry name" value="P-loop containing nucleoside triphosphate hydrolases"/>
    <property type="match status" value="1"/>
</dbReference>
<keyword evidence="3 6" id="KW-0067">ATP-binding</keyword>
<evidence type="ECO:0000313" key="7">
    <source>
        <dbReference type="EMBL" id="QKF65771.1"/>
    </source>
</evidence>
<dbReference type="GO" id="GO:0051539">
    <property type="term" value="F:4 iron, 4 sulfur cluster binding"/>
    <property type="evidence" value="ECO:0007669"/>
    <property type="project" value="TreeGrafter"/>
</dbReference>
<name>A0AAE7E3L5_9BACT</name>
<evidence type="ECO:0000256" key="1">
    <source>
        <dbReference type="ARBA" id="ARBA00022723"/>
    </source>
</evidence>
<evidence type="ECO:0000256" key="6">
    <source>
        <dbReference type="HAMAP-Rule" id="MF_02040"/>
    </source>
</evidence>
<comment type="similarity">
    <text evidence="6">Belongs to the Mrp/NBP35 ATP-binding proteins family.</text>
</comment>
<dbReference type="SUPFAM" id="SSF117916">
    <property type="entry name" value="Fe-S cluster assembly (FSCA) domain-like"/>
    <property type="match status" value="1"/>
</dbReference>
<keyword evidence="8" id="KW-1185">Reference proteome</keyword>
<gene>
    <name evidence="7" type="primary">mrp</name>
    <name evidence="7" type="ORF">AVENP_0191</name>
</gene>
<dbReference type="InterPro" id="IPR019591">
    <property type="entry name" value="Mrp/NBP35_ATP-bd"/>
</dbReference>
<dbReference type="RefSeq" id="WP_128358341.1">
    <property type="nucleotide sequence ID" value="NZ_CP053840.1"/>
</dbReference>
<evidence type="ECO:0000256" key="2">
    <source>
        <dbReference type="ARBA" id="ARBA00022741"/>
    </source>
</evidence>
<accession>A0AAE7E3L5</accession>
<dbReference type="InterPro" id="IPR027417">
    <property type="entry name" value="P-loop_NTPase"/>
</dbReference>
<comment type="function">
    <text evidence="6">Binds and transfers iron-sulfur (Fe-S) clusters to target apoproteins. Can hydrolyze ATP.</text>
</comment>
<dbReference type="FunFam" id="3.40.50.300:FF:001119">
    <property type="entry name" value="Iron-sulfur cluster carrier protein"/>
    <property type="match status" value="1"/>
</dbReference>
<dbReference type="InterPro" id="IPR033756">
    <property type="entry name" value="YlxH/NBP35"/>
</dbReference>
<dbReference type="CDD" id="cd02037">
    <property type="entry name" value="Mrp_NBP35"/>
    <property type="match status" value="1"/>
</dbReference>
<keyword evidence="5 6" id="KW-0411">Iron-sulfur</keyword>
<dbReference type="Pfam" id="PF10609">
    <property type="entry name" value="ParA"/>
    <property type="match status" value="1"/>
</dbReference>
<dbReference type="AlphaFoldDB" id="A0AAE7E3L5"/>
<evidence type="ECO:0000313" key="8">
    <source>
        <dbReference type="Proteomes" id="UP000503482"/>
    </source>
</evidence>
<reference evidence="7 8" key="1">
    <citation type="submission" date="2020-05" db="EMBL/GenBank/DDBJ databases">
        <title>Complete genome sequencing of Campylobacter and Arcobacter type strains.</title>
        <authorList>
            <person name="Miller W.G."/>
            <person name="Yee E."/>
        </authorList>
    </citation>
    <scope>NUCLEOTIDE SEQUENCE [LARGE SCALE GENOMIC DNA]</scope>
    <source>
        <strain evidence="7 8">LMG 26156</strain>
    </source>
</reference>
<dbReference type="InterPro" id="IPR044304">
    <property type="entry name" value="NUBPL-like"/>
</dbReference>
<organism evidence="7 8">
    <name type="scientific">Arcobacter venerupis</name>
    <dbReference type="NCBI Taxonomy" id="1054033"/>
    <lineage>
        <taxon>Bacteria</taxon>
        <taxon>Pseudomonadati</taxon>
        <taxon>Campylobacterota</taxon>
        <taxon>Epsilonproteobacteria</taxon>
        <taxon>Campylobacterales</taxon>
        <taxon>Arcobacteraceae</taxon>
        <taxon>Arcobacter</taxon>
    </lineage>
</organism>
<dbReference type="Proteomes" id="UP000503482">
    <property type="component" value="Chromosome"/>
</dbReference>
<dbReference type="GO" id="GO:0016887">
    <property type="term" value="F:ATP hydrolysis activity"/>
    <property type="evidence" value="ECO:0007669"/>
    <property type="project" value="UniProtKB-UniRule"/>
</dbReference>
<dbReference type="KEGG" id="avp:AVENP_0191"/>
<sequence length="397" mass="42347">MANVENIKKELENIKYPGFAKSIVEFGFVKDIQVNGTDCLVALDITSTAPEVEAQLRKEITAALSAIGMNATLNFNKPQEQKQSSNSVSGKNIAPQIKKVVMVSSGKGGVGKSTTTVNLAVAAAMQGKRVGILDADIYGPNIPRMMGLQGKEVEIVGDKAKPLNAYGVDVMSMGMLMEEGQALIWRGAMIMKAIQQLLRDILWEELDILFIDMPPGTGDAQLTLAQSVPVSAGINVTTPQHVALDDSRRSLDMFKKLHIPVAGIVENMSGFVCPSCNVESDIFGMGTCEELAVQYNTQVLANLPIEPAIREGGDSGKPVVYFNPESVSAKRYMIAADKLIQFLANIDDDINNSAIQPIMPAGVSACSTEGQKIKAEHEAAAQKAKSGESCGTGCGCH</sequence>
<dbReference type="Gene3D" id="3.40.50.300">
    <property type="entry name" value="P-loop containing nucleotide triphosphate hydrolases"/>
    <property type="match status" value="1"/>
</dbReference>
<dbReference type="GO" id="GO:0140663">
    <property type="term" value="F:ATP-dependent FeS chaperone activity"/>
    <property type="evidence" value="ECO:0007669"/>
    <property type="project" value="InterPro"/>
</dbReference>
<feature type="binding site" evidence="6">
    <location>
        <begin position="106"/>
        <end position="113"/>
    </location>
    <ligand>
        <name>ATP</name>
        <dbReference type="ChEBI" id="CHEBI:30616"/>
    </ligand>
</feature>
<proteinExistence type="inferred from homology"/>
<dbReference type="GO" id="GO:0005524">
    <property type="term" value="F:ATP binding"/>
    <property type="evidence" value="ECO:0007669"/>
    <property type="project" value="UniProtKB-UniRule"/>
</dbReference>
<keyword evidence="4 6" id="KW-0408">Iron</keyword>
<dbReference type="EMBL" id="CP053840">
    <property type="protein sequence ID" value="QKF65771.1"/>
    <property type="molecule type" value="Genomic_DNA"/>
</dbReference>
<dbReference type="PANTHER" id="PTHR42961">
    <property type="entry name" value="IRON-SULFUR PROTEIN NUBPL"/>
    <property type="match status" value="1"/>
</dbReference>
<keyword evidence="2 6" id="KW-0547">Nucleotide-binding</keyword>
<evidence type="ECO:0000256" key="3">
    <source>
        <dbReference type="ARBA" id="ARBA00022840"/>
    </source>
</evidence>
<protein>
    <recommendedName>
        <fullName evidence="6">Iron-sulfur cluster carrier protein</fullName>
    </recommendedName>
</protein>
<dbReference type="HAMAP" id="MF_02040">
    <property type="entry name" value="Mrp_NBP35"/>
    <property type="match status" value="1"/>
</dbReference>
<dbReference type="GO" id="GO:0016226">
    <property type="term" value="P:iron-sulfur cluster assembly"/>
    <property type="evidence" value="ECO:0007669"/>
    <property type="project" value="InterPro"/>
</dbReference>
<comment type="subunit">
    <text evidence="6">Homodimer.</text>
</comment>
<evidence type="ECO:0000256" key="4">
    <source>
        <dbReference type="ARBA" id="ARBA00023004"/>
    </source>
</evidence>
<dbReference type="GO" id="GO:0046872">
    <property type="term" value="F:metal ion binding"/>
    <property type="evidence" value="ECO:0007669"/>
    <property type="project" value="UniProtKB-KW"/>
</dbReference>
<dbReference type="Gene3D" id="3.30.300.130">
    <property type="entry name" value="Fe-S cluster assembly (FSCA)"/>
    <property type="match status" value="1"/>
</dbReference>
<evidence type="ECO:0000256" key="5">
    <source>
        <dbReference type="ARBA" id="ARBA00023014"/>
    </source>
</evidence>